<dbReference type="GO" id="GO:0005524">
    <property type="term" value="F:ATP binding"/>
    <property type="evidence" value="ECO:0007669"/>
    <property type="project" value="InterPro"/>
</dbReference>
<evidence type="ECO:0000256" key="13">
    <source>
        <dbReference type="ARBA" id="ARBA00030702"/>
    </source>
</evidence>
<feature type="domain" description="mRNA capping enzyme adenylation" evidence="17">
    <location>
        <begin position="39"/>
        <end position="236"/>
    </location>
</feature>
<reference evidence="19 20" key="1">
    <citation type="submission" date="2016-07" db="EMBL/GenBank/DDBJ databases">
        <title>Pervasive Adenine N6-methylation of Active Genes in Fungi.</title>
        <authorList>
            <consortium name="DOE Joint Genome Institute"/>
            <person name="Mondo S.J."/>
            <person name="Dannebaum R.O."/>
            <person name="Kuo R.C."/>
            <person name="Labutti K."/>
            <person name="Haridas S."/>
            <person name="Kuo A."/>
            <person name="Salamov A."/>
            <person name="Ahrendt S.R."/>
            <person name="Lipzen A."/>
            <person name="Sullivan W."/>
            <person name="Andreopoulos W.B."/>
            <person name="Clum A."/>
            <person name="Lindquist E."/>
            <person name="Daum C."/>
            <person name="Ramamoorthy G.K."/>
            <person name="Gryganskyi A."/>
            <person name="Culley D."/>
            <person name="Magnuson J.K."/>
            <person name="James T.Y."/>
            <person name="O'Malley M.A."/>
            <person name="Stajich J.E."/>
            <person name="Spatafora J.W."/>
            <person name="Visel A."/>
            <person name="Grigoriev I.V."/>
        </authorList>
    </citation>
    <scope>NUCLEOTIDE SEQUENCE [LARGE SCALE GENOMIC DNA]</scope>
    <source>
        <strain evidence="19 20">12-1054</strain>
    </source>
</reference>
<dbReference type="InterPro" id="IPR051029">
    <property type="entry name" value="mRNA_Capping_Enz/RNA_Phosphat"/>
</dbReference>
<keyword evidence="7" id="KW-0548">Nucleotidyltransferase</keyword>
<dbReference type="PIRSF" id="PIRSF036959">
    <property type="entry name" value="mRNA_cap_alpha"/>
    <property type="match status" value="1"/>
</dbReference>
<dbReference type="CDD" id="cd07895">
    <property type="entry name" value="Adenylation_mRNA_capping"/>
    <property type="match status" value="1"/>
</dbReference>
<keyword evidence="6" id="KW-0808">Transferase</keyword>
<dbReference type="InterPro" id="IPR013846">
    <property type="entry name" value="mRNA_cap_enzyme_C"/>
</dbReference>
<dbReference type="InterPro" id="IPR017075">
    <property type="entry name" value="mRNA_cap_enzyme_alpha"/>
</dbReference>
<evidence type="ECO:0000256" key="4">
    <source>
        <dbReference type="ARBA" id="ARBA00019171"/>
    </source>
</evidence>
<comment type="similarity">
    <text evidence="2">Belongs to the eukaryotic GTase family.</text>
</comment>
<dbReference type="OrthoDB" id="200924at2759"/>
<dbReference type="InterPro" id="IPR001339">
    <property type="entry name" value="mRNA_cap_enzyme_adenylation"/>
</dbReference>
<protein>
    <recommendedName>
        <fullName evidence="4">mRNA-capping enzyme subunit alpha</fullName>
        <ecNumber evidence="3">2.7.7.50</ecNumber>
    </recommendedName>
    <alternativeName>
        <fullName evidence="12">GTP--RNA guanylyltransferase</fullName>
    </alternativeName>
    <alternativeName>
        <fullName evidence="13">mRNA guanylyltransferase</fullName>
    </alternativeName>
</protein>
<dbReference type="AlphaFoldDB" id="A0A1Y2FMF1"/>
<keyword evidence="11" id="KW-0539">Nucleus</keyword>
<evidence type="ECO:0000256" key="5">
    <source>
        <dbReference type="ARBA" id="ARBA00022664"/>
    </source>
</evidence>
<accession>A0A1Y2FMF1</accession>
<comment type="subcellular location">
    <subcellularLocation>
        <location evidence="1">Nucleus</location>
    </subcellularLocation>
</comment>
<dbReference type="PANTHER" id="PTHR10367">
    <property type="entry name" value="MRNA-CAPPING ENZYME"/>
    <property type="match status" value="1"/>
</dbReference>
<dbReference type="GO" id="GO:0006370">
    <property type="term" value="P:7-methylguanosine mRNA capping"/>
    <property type="evidence" value="ECO:0007669"/>
    <property type="project" value="UniProtKB-KW"/>
</dbReference>
<keyword evidence="9" id="KW-0506">mRNA capping</keyword>
<dbReference type="STRING" id="56484.A0A1Y2FMF1"/>
<proteinExistence type="inferred from homology"/>
<evidence type="ECO:0000256" key="7">
    <source>
        <dbReference type="ARBA" id="ARBA00022695"/>
    </source>
</evidence>
<evidence type="ECO:0000256" key="8">
    <source>
        <dbReference type="ARBA" id="ARBA00022741"/>
    </source>
</evidence>
<feature type="active site" description="N6-GMP-lysine intermediate" evidence="16">
    <location>
        <position position="61"/>
    </location>
</feature>
<keyword evidence="10" id="KW-0342">GTP-binding</keyword>
<evidence type="ECO:0000256" key="10">
    <source>
        <dbReference type="ARBA" id="ARBA00023134"/>
    </source>
</evidence>
<dbReference type="Gene3D" id="2.40.50.140">
    <property type="entry name" value="Nucleic acid-binding proteins"/>
    <property type="match status" value="1"/>
</dbReference>
<evidence type="ECO:0000256" key="14">
    <source>
        <dbReference type="ARBA" id="ARBA00044624"/>
    </source>
</evidence>
<dbReference type="PANTHER" id="PTHR10367:SF17">
    <property type="entry name" value="MRNA-CAPPING ENZYME"/>
    <property type="match status" value="1"/>
</dbReference>
<gene>
    <name evidence="19" type="ORF">BCR37DRAFT_258983</name>
</gene>
<evidence type="ECO:0000259" key="17">
    <source>
        <dbReference type="Pfam" id="PF01331"/>
    </source>
</evidence>
<evidence type="ECO:0000256" key="3">
    <source>
        <dbReference type="ARBA" id="ARBA00012475"/>
    </source>
</evidence>
<evidence type="ECO:0000256" key="11">
    <source>
        <dbReference type="ARBA" id="ARBA00023242"/>
    </source>
</evidence>
<dbReference type="Proteomes" id="UP000193685">
    <property type="component" value="Unassembled WGS sequence"/>
</dbReference>
<evidence type="ECO:0000256" key="9">
    <source>
        <dbReference type="ARBA" id="ARBA00023042"/>
    </source>
</evidence>
<evidence type="ECO:0000256" key="6">
    <source>
        <dbReference type="ARBA" id="ARBA00022679"/>
    </source>
</evidence>
<feature type="domain" description="mRNA capping enzyme C-terminal" evidence="18">
    <location>
        <begin position="240"/>
        <end position="357"/>
    </location>
</feature>
<evidence type="ECO:0000313" key="20">
    <source>
        <dbReference type="Proteomes" id="UP000193685"/>
    </source>
</evidence>
<organism evidence="19 20">
    <name type="scientific">Protomyces lactucae-debilis</name>
    <dbReference type="NCBI Taxonomy" id="2754530"/>
    <lineage>
        <taxon>Eukaryota</taxon>
        <taxon>Fungi</taxon>
        <taxon>Dikarya</taxon>
        <taxon>Ascomycota</taxon>
        <taxon>Taphrinomycotina</taxon>
        <taxon>Taphrinomycetes</taxon>
        <taxon>Taphrinales</taxon>
        <taxon>Protomycetaceae</taxon>
        <taxon>Protomyces</taxon>
    </lineage>
</organism>
<keyword evidence="20" id="KW-1185">Reference proteome</keyword>
<dbReference type="GeneID" id="63783305"/>
<name>A0A1Y2FMF1_PROLT</name>
<evidence type="ECO:0000256" key="1">
    <source>
        <dbReference type="ARBA" id="ARBA00004123"/>
    </source>
</evidence>
<dbReference type="Pfam" id="PF03919">
    <property type="entry name" value="mRNA_cap_C"/>
    <property type="match status" value="1"/>
</dbReference>
<dbReference type="Gene3D" id="3.30.470.30">
    <property type="entry name" value="DNA ligase/mRNA capping enzyme"/>
    <property type="match status" value="1"/>
</dbReference>
<evidence type="ECO:0000313" key="19">
    <source>
        <dbReference type="EMBL" id="ORY85109.1"/>
    </source>
</evidence>
<keyword evidence="5" id="KW-0507">mRNA processing</keyword>
<evidence type="ECO:0000256" key="15">
    <source>
        <dbReference type="ARBA" id="ARBA00047082"/>
    </source>
</evidence>
<keyword evidence="8" id="KW-0547">Nucleotide-binding</keyword>
<dbReference type="GO" id="GO:0005525">
    <property type="term" value="F:GTP binding"/>
    <property type="evidence" value="ECO:0007669"/>
    <property type="project" value="UniProtKB-KW"/>
</dbReference>
<comment type="subunit">
    <text evidence="15">Heterodimer. The mRNA-capping enzyme is composed of two separate chains alpha and beta, respectively a mRNA guanylyltransferase and an mRNA 5'-triphosphate monophosphatase.</text>
</comment>
<dbReference type="EMBL" id="MCFI01000005">
    <property type="protein sequence ID" value="ORY85109.1"/>
    <property type="molecule type" value="Genomic_DNA"/>
</dbReference>
<dbReference type="EC" id="2.7.7.50" evidence="3"/>
<comment type="caution">
    <text evidence="19">The sequence shown here is derived from an EMBL/GenBank/DDBJ whole genome shotgun (WGS) entry which is preliminary data.</text>
</comment>
<dbReference type="OMA" id="KDYYVCE"/>
<dbReference type="GO" id="GO:0004484">
    <property type="term" value="F:mRNA guanylyltransferase activity"/>
    <property type="evidence" value="ECO:0007669"/>
    <property type="project" value="UniProtKB-EC"/>
</dbReference>
<sequence length="381" mass="43586">MAGEAPPIPGRSLIGKELEDRRRELADLLSCGKAFPGAQPVSFSQAHLKTLVDKDYFVCEKSDGIRLLMYCTTTDEGREQVLLLDRKLCFYAVPRLHFPLPNDASCKQFHTQTVVDGELVIDTVNGEKKLVYLMFDMLMYRGKDLRKRTLEGRLGYLKEQFLRPVTKFIKANASLLTGSRAAPFSVDFKRMQLGYGITMMYKEVIPNLRHGNDGLIFTSINAPYTSGTDESLLKWKPAEENSVDFLLVVHFVSLPNGEPDFNAIPGFELLAYHGDRDGQEDYRPFAPLHVDSSDWEMVKAEGERHRGLHDKIVECHLDSEQRWRFMRIRDDKTHGNHISIIKKVLESIRDGVTREQLEQNAFHAKKAYKERHQKTDVPVNS</sequence>
<dbReference type="RefSeq" id="XP_040726892.1">
    <property type="nucleotide sequence ID" value="XM_040866706.1"/>
</dbReference>
<evidence type="ECO:0000256" key="2">
    <source>
        <dbReference type="ARBA" id="ARBA00010237"/>
    </source>
</evidence>
<dbReference type="InterPro" id="IPR012340">
    <property type="entry name" value="NA-bd_OB-fold"/>
</dbReference>
<evidence type="ECO:0000259" key="18">
    <source>
        <dbReference type="Pfam" id="PF03919"/>
    </source>
</evidence>
<comment type="catalytic activity">
    <reaction evidence="14">
        <text>a 5'-end diphospho-ribonucleoside in mRNA + GTP + H(+) = a 5'-end (5'-triphosphoguanosine)-ribonucleoside in mRNA + diphosphate</text>
        <dbReference type="Rhea" id="RHEA:67012"/>
        <dbReference type="Rhea" id="RHEA-COMP:17165"/>
        <dbReference type="Rhea" id="RHEA-COMP:17166"/>
        <dbReference type="ChEBI" id="CHEBI:15378"/>
        <dbReference type="ChEBI" id="CHEBI:33019"/>
        <dbReference type="ChEBI" id="CHEBI:37565"/>
        <dbReference type="ChEBI" id="CHEBI:167616"/>
        <dbReference type="ChEBI" id="CHEBI:167617"/>
        <dbReference type="EC" id="2.7.7.50"/>
    </reaction>
    <physiologicalReaction direction="left-to-right" evidence="14">
        <dbReference type="Rhea" id="RHEA:67013"/>
    </physiologicalReaction>
</comment>
<evidence type="ECO:0000256" key="12">
    <source>
        <dbReference type="ARBA" id="ARBA00029909"/>
    </source>
</evidence>
<dbReference type="SUPFAM" id="SSF50249">
    <property type="entry name" value="Nucleic acid-binding proteins"/>
    <property type="match status" value="1"/>
</dbReference>
<dbReference type="Pfam" id="PF01331">
    <property type="entry name" value="mRNA_cap_enzyme"/>
    <property type="match status" value="1"/>
</dbReference>
<dbReference type="GO" id="GO:0031533">
    <property type="term" value="C:mRNA capping enzyme complex"/>
    <property type="evidence" value="ECO:0007669"/>
    <property type="project" value="InterPro"/>
</dbReference>
<dbReference type="SUPFAM" id="SSF56091">
    <property type="entry name" value="DNA ligase/mRNA capping enzyme, catalytic domain"/>
    <property type="match status" value="1"/>
</dbReference>
<evidence type="ECO:0000256" key="16">
    <source>
        <dbReference type="PIRSR" id="PIRSR036959-1"/>
    </source>
</evidence>